<keyword evidence="3" id="KW-1185">Reference proteome</keyword>
<evidence type="ECO:0000259" key="1">
    <source>
        <dbReference type="Pfam" id="PF13333"/>
    </source>
</evidence>
<organism evidence="2 3">
    <name type="scientific">Azospirillum lipoferum</name>
    <dbReference type="NCBI Taxonomy" id="193"/>
    <lineage>
        <taxon>Bacteria</taxon>
        <taxon>Pseudomonadati</taxon>
        <taxon>Pseudomonadota</taxon>
        <taxon>Alphaproteobacteria</taxon>
        <taxon>Rhodospirillales</taxon>
        <taxon>Azospirillaceae</taxon>
        <taxon>Azospirillum</taxon>
    </lineage>
</organism>
<dbReference type="EMBL" id="VTTN01000032">
    <property type="protein sequence ID" value="KAA0586540.1"/>
    <property type="molecule type" value="Genomic_DNA"/>
</dbReference>
<sequence length="45" mass="5572">MLRGGEKVESVHRTRFEPRDQARREVFAYIETYYNRQRADRIHHP</sequence>
<name>A0A5A9FWD2_AZOLI</name>
<dbReference type="AlphaFoldDB" id="A0A5A9FWD2"/>
<dbReference type="Pfam" id="PF13333">
    <property type="entry name" value="rve_2"/>
    <property type="match status" value="1"/>
</dbReference>
<gene>
    <name evidence="2" type="ORF">FZ942_34825</name>
</gene>
<dbReference type="InterPro" id="IPR001584">
    <property type="entry name" value="Integrase_cat-core"/>
</dbReference>
<comment type="caution">
    <text evidence="2">The sequence shown here is derived from an EMBL/GenBank/DDBJ whole genome shotgun (WGS) entry which is preliminary data.</text>
</comment>
<evidence type="ECO:0000313" key="3">
    <source>
        <dbReference type="Proteomes" id="UP000324927"/>
    </source>
</evidence>
<reference evidence="2 3" key="1">
    <citation type="submission" date="2019-08" db="EMBL/GenBank/DDBJ databases">
        <authorList>
            <person name="Grouzdev D."/>
            <person name="Tikhonova E."/>
            <person name="Kravchenko I."/>
        </authorList>
    </citation>
    <scope>NUCLEOTIDE SEQUENCE [LARGE SCALE GENOMIC DNA]</scope>
    <source>
        <strain evidence="2 3">59b</strain>
    </source>
</reference>
<protein>
    <submittedName>
        <fullName evidence="2">IS3 family transposase</fullName>
    </submittedName>
</protein>
<dbReference type="OrthoDB" id="9803878at2"/>
<accession>A0A5A9FWD2</accession>
<proteinExistence type="predicted"/>
<feature type="domain" description="Integrase catalytic" evidence="1">
    <location>
        <begin position="7"/>
        <end position="44"/>
    </location>
</feature>
<dbReference type="Proteomes" id="UP000324927">
    <property type="component" value="Unassembled WGS sequence"/>
</dbReference>
<dbReference type="GO" id="GO:0015074">
    <property type="term" value="P:DNA integration"/>
    <property type="evidence" value="ECO:0007669"/>
    <property type="project" value="InterPro"/>
</dbReference>
<evidence type="ECO:0000313" key="2">
    <source>
        <dbReference type="EMBL" id="KAA0586540.1"/>
    </source>
</evidence>